<reference evidence="1" key="1">
    <citation type="submission" date="2020-12" db="EMBL/GenBank/DDBJ databases">
        <title>WGS assembly of Carya illinoinensis cv. Pawnee.</title>
        <authorList>
            <person name="Platts A."/>
            <person name="Shu S."/>
            <person name="Wright S."/>
            <person name="Barry K."/>
            <person name="Edger P."/>
            <person name="Pires J.C."/>
            <person name="Schmutz J."/>
        </authorList>
    </citation>
    <scope>NUCLEOTIDE SEQUENCE</scope>
    <source>
        <tissue evidence="1">Leaf</tissue>
    </source>
</reference>
<evidence type="ECO:0000313" key="1">
    <source>
        <dbReference type="EMBL" id="KAG6633578.1"/>
    </source>
</evidence>
<sequence length="33" mass="4189">MTRSHLLRMMIRKIYRMSMSRLTMLLYSRNNKR</sequence>
<dbReference type="EMBL" id="CM031820">
    <property type="protein sequence ID" value="KAG6633578.1"/>
    <property type="molecule type" value="Genomic_DNA"/>
</dbReference>
<proteinExistence type="predicted"/>
<keyword evidence="2" id="KW-1185">Reference proteome</keyword>
<evidence type="ECO:0000313" key="2">
    <source>
        <dbReference type="Proteomes" id="UP000811609"/>
    </source>
</evidence>
<organism evidence="1 2">
    <name type="scientific">Carya illinoinensis</name>
    <name type="common">Pecan</name>
    <dbReference type="NCBI Taxonomy" id="32201"/>
    <lineage>
        <taxon>Eukaryota</taxon>
        <taxon>Viridiplantae</taxon>
        <taxon>Streptophyta</taxon>
        <taxon>Embryophyta</taxon>
        <taxon>Tracheophyta</taxon>
        <taxon>Spermatophyta</taxon>
        <taxon>Magnoliopsida</taxon>
        <taxon>eudicotyledons</taxon>
        <taxon>Gunneridae</taxon>
        <taxon>Pentapetalae</taxon>
        <taxon>rosids</taxon>
        <taxon>fabids</taxon>
        <taxon>Fagales</taxon>
        <taxon>Juglandaceae</taxon>
        <taxon>Carya</taxon>
    </lineage>
</organism>
<accession>A0A8T1NTW9</accession>
<comment type="caution">
    <text evidence="1">The sequence shown here is derived from an EMBL/GenBank/DDBJ whole genome shotgun (WGS) entry which is preliminary data.</text>
</comment>
<protein>
    <submittedName>
        <fullName evidence="1">Uncharacterized protein</fullName>
    </submittedName>
</protein>
<dbReference type="Proteomes" id="UP000811609">
    <property type="component" value="Chromosome 12"/>
</dbReference>
<dbReference type="AlphaFoldDB" id="A0A8T1NTW9"/>
<name>A0A8T1NTW9_CARIL</name>
<gene>
    <name evidence="1" type="ORF">CIPAW_12G057400</name>
</gene>